<dbReference type="EMBL" id="JAFFZE010000004">
    <property type="protein sequence ID" value="MCT2582219.1"/>
    <property type="molecule type" value="Genomic_DNA"/>
</dbReference>
<dbReference type="RefSeq" id="WP_260189567.1">
    <property type="nucleotide sequence ID" value="NZ_JAFFZE010000004.1"/>
</dbReference>
<keyword evidence="1" id="KW-0472">Membrane</keyword>
<organism evidence="2 3">
    <name type="scientific">Actinophytocola gossypii</name>
    <dbReference type="NCBI Taxonomy" id="2812003"/>
    <lineage>
        <taxon>Bacteria</taxon>
        <taxon>Bacillati</taxon>
        <taxon>Actinomycetota</taxon>
        <taxon>Actinomycetes</taxon>
        <taxon>Pseudonocardiales</taxon>
        <taxon>Pseudonocardiaceae</taxon>
    </lineage>
</organism>
<gene>
    <name evidence="2" type="ORF">JT362_03655</name>
</gene>
<keyword evidence="1" id="KW-1133">Transmembrane helix</keyword>
<protein>
    <submittedName>
        <fullName evidence="2">Uncharacterized protein</fullName>
    </submittedName>
</protein>
<comment type="caution">
    <text evidence="2">The sequence shown here is derived from an EMBL/GenBank/DDBJ whole genome shotgun (WGS) entry which is preliminary data.</text>
</comment>
<evidence type="ECO:0000256" key="1">
    <source>
        <dbReference type="SAM" id="Phobius"/>
    </source>
</evidence>
<keyword evidence="3" id="KW-1185">Reference proteome</keyword>
<keyword evidence="1" id="KW-0812">Transmembrane</keyword>
<name>A0ABT2J4K3_9PSEU</name>
<sequence>MSEPGAVLRRGLTHPVAPLVMVPALVALVLAGWAVAAWAVLGGLAGYTLSGSV</sequence>
<accession>A0ABT2J4K3</accession>
<proteinExistence type="predicted"/>
<dbReference type="Proteomes" id="UP001156441">
    <property type="component" value="Unassembled WGS sequence"/>
</dbReference>
<feature type="transmembrane region" description="Helical" evidence="1">
    <location>
        <begin position="20"/>
        <end position="47"/>
    </location>
</feature>
<evidence type="ECO:0000313" key="3">
    <source>
        <dbReference type="Proteomes" id="UP001156441"/>
    </source>
</evidence>
<evidence type="ECO:0000313" key="2">
    <source>
        <dbReference type="EMBL" id="MCT2582219.1"/>
    </source>
</evidence>
<reference evidence="2 3" key="1">
    <citation type="submission" date="2021-02" db="EMBL/GenBank/DDBJ databases">
        <title>Actinophytocola xerophila sp. nov., isolated from soil of cotton cropping field.</title>
        <authorList>
            <person name="Huang R."/>
            <person name="Chen X."/>
            <person name="Ge X."/>
            <person name="Liu W."/>
        </authorList>
    </citation>
    <scope>NUCLEOTIDE SEQUENCE [LARGE SCALE GENOMIC DNA]</scope>
    <source>
        <strain evidence="2 3">S1-96</strain>
    </source>
</reference>